<dbReference type="OrthoDB" id="531008at2759"/>
<dbReference type="STRING" id="97359.A0A550BYH1"/>
<dbReference type="SUPFAM" id="SSF81296">
    <property type="entry name" value="E set domains"/>
    <property type="match status" value="1"/>
</dbReference>
<dbReference type="InterPro" id="IPR037256">
    <property type="entry name" value="ASC_dom_sf"/>
</dbReference>
<dbReference type="InterPro" id="IPR050827">
    <property type="entry name" value="CRP1_MDG1_kinase"/>
</dbReference>
<evidence type="ECO:0000259" key="3">
    <source>
        <dbReference type="SMART" id="SM01010"/>
    </source>
</evidence>
<keyword evidence="4" id="KW-0418">Kinase</keyword>
<feature type="domain" description="Association with the SNF1 complex (ASC)" evidence="3">
    <location>
        <begin position="338"/>
        <end position="554"/>
    </location>
</feature>
<dbReference type="Gene3D" id="2.60.40.10">
    <property type="entry name" value="Immunoglobulins"/>
    <property type="match status" value="1"/>
</dbReference>
<dbReference type="GO" id="GO:0005737">
    <property type="term" value="C:cytoplasm"/>
    <property type="evidence" value="ECO:0007669"/>
    <property type="project" value="TreeGrafter"/>
</dbReference>
<feature type="region of interest" description="Disordered" evidence="2">
    <location>
        <begin position="95"/>
        <end position="151"/>
    </location>
</feature>
<dbReference type="EMBL" id="VDMD01000045">
    <property type="protein sequence ID" value="TRM57577.1"/>
    <property type="molecule type" value="Genomic_DNA"/>
</dbReference>
<dbReference type="Proteomes" id="UP000320762">
    <property type="component" value="Unassembled WGS sequence"/>
</dbReference>
<feature type="compositionally biased region" description="Pro residues" evidence="2">
    <location>
        <begin position="139"/>
        <end position="151"/>
    </location>
</feature>
<feature type="region of interest" description="Disordered" evidence="2">
    <location>
        <begin position="411"/>
        <end position="449"/>
    </location>
</feature>
<dbReference type="GO" id="GO:0019901">
    <property type="term" value="F:protein kinase binding"/>
    <property type="evidence" value="ECO:0007669"/>
    <property type="project" value="TreeGrafter"/>
</dbReference>
<dbReference type="SMART" id="SM01010">
    <property type="entry name" value="AMPKBI"/>
    <property type="match status" value="1"/>
</dbReference>
<organism evidence="4 5">
    <name type="scientific">Schizophyllum amplum</name>
    <dbReference type="NCBI Taxonomy" id="97359"/>
    <lineage>
        <taxon>Eukaryota</taxon>
        <taxon>Fungi</taxon>
        <taxon>Dikarya</taxon>
        <taxon>Basidiomycota</taxon>
        <taxon>Agaricomycotina</taxon>
        <taxon>Agaricomycetes</taxon>
        <taxon>Agaricomycetidae</taxon>
        <taxon>Agaricales</taxon>
        <taxon>Schizophyllaceae</taxon>
        <taxon>Schizophyllum</taxon>
    </lineage>
</organism>
<feature type="compositionally biased region" description="Low complexity" evidence="2">
    <location>
        <begin position="41"/>
        <end position="54"/>
    </location>
</feature>
<dbReference type="GO" id="GO:0016301">
    <property type="term" value="F:kinase activity"/>
    <property type="evidence" value="ECO:0007669"/>
    <property type="project" value="UniProtKB-KW"/>
</dbReference>
<feature type="region of interest" description="Disordered" evidence="2">
    <location>
        <begin position="1"/>
        <end position="78"/>
    </location>
</feature>
<dbReference type="CDD" id="cd02859">
    <property type="entry name" value="E_set_AMPKbeta_like_N"/>
    <property type="match status" value="1"/>
</dbReference>
<evidence type="ECO:0000256" key="2">
    <source>
        <dbReference type="SAM" id="MobiDB-lite"/>
    </source>
</evidence>
<accession>A0A550BYH1</accession>
<keyword evidence="5" id="KW-1185">Reference proteome</keyword>
<dbReference type="GO" id="GO:0007165">
    <property type="term" value="P:signal transduction"/>
    <property type="evidence" value="ECO:0007669"/>
    <property type="project" value="TreeGrafter"/>
</dbReference>
<gene>
    <name evidence="4" type="ORF">BD626DRAFT_574366</name>
</gene>
<name>A0A550BYH1_9AGAR</name>
<dbReference type="InterPro" id="IPR014756">
    <property type="entry name" value="Ig_E-set"/>
</dbReference>
<dbReference type="InterPro" id="IPR013783">
    <property type="entry name" value="Ig-like_fold"/>
</dbReference>
<dbReference type="AlphaFoldDB" id="A0A550BYH1"/>
<dbReference type="InterPro" id="IPR032640">
    <property type="entry name" value="AMPK1_CBM"/>
</dbReference>
<keyword evidence="4" id="KW-0808">Transferase</keyword>
<protein>
    <submittedName>
        <fullName evidence="4">5'-AMP-activated protein kinase beta subunit, interation domain-containing protein</fullName>
    </submittedName>
</protein>
<dbReference type="PANTHER" id="PTHR10343">
    <property type="entry name" value="5'-AMP-ACTIVATED PROTEIN KINASE , BETA SUBUNIT"/>
    <property type="match status" value="1"/>
</dbReference>
<dbReference type="SUPFAM" id="SSF160219">
    <property type="entry name" value="AMPKBI-like"/>
    <property type="match status" value="1"/>
</dbReference>
<feature type="compositionally biased region" description="Basic and acidic residues" evidence="2">
    <location>
        <begin position="427"/>
        <end position="449"/>
    </location>
</feature>
<proteinExistence type="inferred from homology"/>
<evidence type="ECO:0000256" key="1">
    <source>
        <dbReference type="ARBA" id="ARBA00010926"/>
    </source>
</evidence>
<dbReference type="GO" id="GO:0005634">
    <property type="term" value="C:nucleus"/>
    <property type="evidence" value="ECO:0007669"/>
    <property type="project" value="TreeGrafter"/>
</dbReference>
<sequence length="554" mass="60680">MGNSASHAHYDRHRRRDYGAEDSADPLSPYRPPPMRKQKSLDLPDLASLALSAPGKGHPTTRSAAIAIPNSDTPTERPLNKLMSAELLETTVVRPMRPDYMRRPSQSHYQQVLEEREEKQRSAESSRAPSPRAQSRVPAPVPPSVKMPPMTPLQKAEPVVHSTIPMGLGTKAALPVLASEPSAGSLAVPADELTPTTITWHGGGKTVLLARAGDDKWQGRTIMDQDPDAPEVFHTTIYLSVGTHHIRFLVDDQWRVADDLPTTVDDQGSLANYVDILSATPEPPLISVMPTPLPLLPAEVPVKRHENGYSFWSTAGSSTDYDGNENPYEVALVNGESHYRSKSKWTSEIPQELVEAAHEEEIYLQSQTHMNHSHNGRVIVDGFIPAPSIPPAPGLPRHLDKLILNYRAVNPYHAPSGSPSRGTGRVGRSERPSRSERSSHRDWQNMRMSRAEIDEDEVPVPEIPITTASGTDVSAALGMDGPRWTGREGRQSSTKVGSGHIDAPLADDSSVLPVPSHVVIHHLSTSAIKNGVLAVATTTRYRKKYLTTVYYKPT</sequence>
<reference evidence="4 5" key="1">
    <citation type="journal article" date="2019" name="New Phytol.">
        <title>Comparative genomics reveals unique wood-decay strategies and fruiting body development in the Schizophyllaceae.</title>
        <authorList>
            <person name="Almasi E."/>
            <person name="Sahu N."/>
            <person name="Krizsan K."/>
            <person name="Balint B."/>
            <person name="Kovacs G.M."/>
            <person name="Kiss B."/>
            <person name="Cseklye J."/>
            <person name="Drula E."/>
            <person name="Henrissat B."/>
            <person name="Nagy I."/>
            <person name="Chovatia M."/>
            <person name="Adam C."/>
            <person name="LaButti K."/>
            <person name="Lipzen A."/>
            <person name="Riley R."/>
            <person name="Grigoriev I.V."/>
            <person name="Nagy L.G."/>
        </authorList>
    </citation>
    <scope>NUCLEOTIDE SEQUENCE [LARGE SCALE GENOMIC DNA]</scope>
    <source>
        <strain evidence="4 5">NL-1724</strain>
    </source>
</reference>
<dbReference type="PANTHER" id="PTHR10343:SF84">
    <property type="entry name" value="5'-AMP-ACTIVATED PROTEIN KINASE SUBUNIT BETA-1"/>
    <property type="match status" value="1"/>
</dbReference>
<dbReference type="Gene3D" id="6.20.250.60">
    <property type="match status" value="1"/>
</dbReference>
<evidence type="ECO:0000313" key="5">
    <source>
        <dbReference type="Proteomes" id="UP000320762"/>
    </source>
</evidence>
<dbReference type="Pfam" id="PF16561">
    <property type="entry name" value="AMPK1_CBM"/>
    <property type="match status" value="1"/>
</dbReference>
<evidence type="ECO:0000313" key="4">
    <source>
        <dbReference type="EMBL" id="TRM57577.1"/>
    </source>
</evidence>
<dbReference type="Pfam" id="PF04739">
    <property type="entry name" value="AMPKBI"/>
    <property type="match status" value="1"/>
</dbReference>
<comment type="caution">
    <text evidence="4">The sequence shown here is derived from an EMBL/GenBank/DDBJ whole genome shotgun (WGS) entry which is preliminary data.</text>
</comment>
<feature type="compositionally biased region" description="Basic and acidic residues" evidence="2">
    <location>
        <begin position="113"/>
        <end position="124"/>
    </location>
</feature>
<comment type="similarity">
    <text evidence="1">Belongs to the 5'-AMP-activated protein kinase beta subunit family.</text>
</comment>
<dbReference type="InterPro" id="IPR006828">
    <property type="entry name" value="ASC_dom"/>
</dbReference>
<dbReference type="GO" id="GO:0031588">
    <property type="term" value="C:nucleotide-activated protein kinase complex"/>
    <property type="evidence" value="ECO:0007669"/>
    <property type="project" value="TreeGrafter"/>
</dbReference>
<feature type="compositionally biased region" description="Low complexity" evidence="2">
    <location>
        <begin position="125"/>
        <end position="138"/>
    </location>
</feature>